<dbReference type="InterPro" id="IPR034751">
    <property type="entry name" value="Yippee"/>
</dbReference>
<evidence type="ECO:0000259" key="1">
    <source>
        <dbReference type="PROSITE" id="PS51792"/>
    </source>
</evidence>
<sequence>MTGTHIVRDVFCNCCDKNVGWCYDFAHSEKERYKVQRFVLEHALIRPVSTDQEGGPLCIDETMVLADVSSEESN</sequence>
<feature type="domain" description="Yippee" evidence="1">
    <location>
        <begin position="1"/>
        <end position="49"/>
    </location>
</feature>
<dbReference type="PROSITE" id="PS51792">
    <property type="entry name" value="YIPPEE"/>
    <property type="match status" value="1"/>
</dbReference>
<organism evidence="2 3">
    <name type="scientific">Strigomonas culicis</name>
    <dbReference type="NCBI Taxonomy" id="28005"/>
    <lineage>
        <taxon>Eukaryota</taxon>
        <taxon>Discoba</taxon>
        <taxon>Euglenozoa</taxon>
        <taxon>Kinetoplastea</taxon>
        <taxon>Metakinetoplastina</taxon>
        <taxon>Trypanosomatida</taxon>
        <taxon>Trypanosomatidae</taxon>
        <taxon>Strigomonadinae</taxon>
        <taxon>Strigomonas</taxon>
    </lineage>
</organism>
<dbReference type="EMBL" id="ATMH01000704">
    <property type="protein sequence ID" value="EPY36202.1"/>
    <property type="molecule type" value="Genomic_DNA"/>
</dbReference>
<evidence type="ECO:0000313" key="3">
    <source>
        <dbReference type="Proteomes" id="UP000015354"/>
    </source>
</evidence>
<name>S9UZD8_9TRYP</name>
<proteinExistence type="predicted"/>
<evidence type="ECO:0000313" key="2">
    <source>
        <dbReference type="EMBL" id="EPY36202.1"/>
    </source>
</evidence>
<dbReference type="OrthoDB" id="6407410at2759"/>
<keyword evidence="3" id="KW-1185">Reference proteome</keyword>
<reference evidence="2 3" key="1">
    <citation type="journal article" date="2013" name="PLoS ONE">
        <title>Predicting the Proteins of Angomonas deanei, Strigomonas culicis and Their Respective Endosymbionts Reveals New Aspects of the Trypanosomatidae Family.</title>
        <authorList>
            <person name="Motta M.C."/>
            <person name="Martins A.C."/>
            <person name="de Souza S.S."/>
            <person name="Catta-Preta C.M."/>
            <person name="Silva R."/>
            <person name="Klein C.C."/>
            <person name="de Almeida L.G."/>
            <person name="de Lima Cunha O."/>
            <person name="Ciapina L.P."/>
            <person name="Brocchi M."/>
            <person name="Colabardini A.C."/>
            <person name="de Araujo Lima B."/>
            <person name="Machado C.R."/>
            <person name="de Almeida Soares C.M."/>
            <person name="Probst C.M."/>
            <person name="de Menezes C.B."/>
            <person name="Thompson C.E."/>
            <person name="Bartholomeu D.C."/>
            <person name="Gradia D.F."/>
            <person name="Pavoni D.P."/>
            <person name="Grisard E.C."/>
            <person name="Fantinatti-Garboggini F."/>
            <person name="Marchini F.K."/>
            <person name="Rodrigues-Luiz G.F."/>
            <person name="Wagner G."/>
            <person name="Goldman G.H."/>
            <person name="Fietto J.L."/>
            <person name="Elias M.C."/>
            <person name="Goldman M.H."/>
            <person name="Sagot M.F."/>
            <person name="Pereira M."/>
            <person name="Stoco P.H."/>
            <person name="de Mendonca-Neto R.P."/>
            <person name="Teixeira S.M."/>
            <person name="Maciel T.E."/>
            <person name="de Oliveira Mendes T.A."/>
            <person name="Urmenyi T.P."/>
            <person name="de Souza W."/>
            <person name="Schenkman S."/>
            <person name="de Vasconcelos A.T."/>
        </authorList>
    </citation>
    <scope>NUCLEOTIDE SEQUENCE [LARGE SCALE GENOMIC DNA]</scope>
</reference>
<dbReference type="InterPro" id="IPR039058">
    <property type="entry name" value="Yippee_fam"/>
</dbReference>
<accession>S9UZD8</accession>
<dbReference type="Proteomes" id="UP000015354">
    <property type="component" value="Unassembled WGS sequence"/>
</dbReference>
<dbReference type="AlphaFoldDB" id="S9UZD8"/>
<comment type="caution">
    <text evidence="2">The sequence shown here is derived from an EMBL/GenBank/DDBJ whole genome shotgun (WGS) entry which is preliminary data.</text>
</comment>
<gene>
    <name evidence="2" type="ORF">STCU_00704</name>
</gene>
<dbReference type="PANTHER" id="PTHR13848">
    <property type="entry name" value="PROTEIN YIPPEE-LIKE CG15309-RELATED"/>
    <property type="match status" value="1"/>
</dbReference>
<protein>
    <recommendedName>
        <fullName evidence="1">Yippee domain-containing protein</fullName>
    </recommendedName>
</protein>